<comment type="caution">
    <text evidence="5">The sequence shown here is derived from an EMBL/GenBank/DDBJ whole genome shotgun (WGS) entry which is preliminary data.</text>
</comment>
<dbReference type="GO" id="GO:0005739">
    <property type="term" value="C:mitochondrion"/>
    <property type="evidence" value="ECO:0007669"/>
    <property type="project" value="TreeGrafter"/>
</dbReference>
<dbReference type="GO" id="GO:0070124">
    <property type="term" value="P:mitochondrial translational initiation"/>
    <property type="evidence" value="ECO:0007669"/>
    <property type="project" value="TreeGrafter"/>
</dbReference>
<dbReference type="AlphaFoldDB" id="A0A409VQ37"/>
<dbReference type="InterPro" id="IPR036788">
    <property type="entry name" value="T_IF-3_C_sf"/>
</dbReference>
<dbReference type="GO" id="GO:0043022">
    <property type="term" value="F:ribosome binding"/>
    <property type="evidence" value="ECO:0007669"/>
    <property type="project" value="TreeGrafter"/>
</dbReference>
<dbReference type="Gene3D" id="3.30.110.10">
    <property type="entry name" value="Translation initiation factor 3 (IF-3), C-terminal domain"/>
    <property type="match status" value="1"/>
</dbReference>
<comment type="similarity">
    <text evidence="1">Belongs to the IF-3 family.</text>
</comment>
<dbReference type="PANTHER" id="PTHR10938:SF0">
    <property type="entry name" value="TRANSLATION INITIATION FACTOR IF-3, MITOCHONDRIAL"/>
    <property type="match status" value="1"/>
</dbReference>
<dbReference type="SUPFAM" id="SSF55200">
    <property type="entry name" value="Translation initiation factor IF3, C-terminal domain"/>
    <property type="match status" value="1"/>
</dbReference>
<organism evidence="5 6">
    <name type="scientific">Gymnopilus dilepis</name>
    <dbReference type="NCBI Taxonomy" id="231916"/>
    <lineage>
        <taxon>Eukaryota</taxon>
        <taxon>Fungi</taxon>
        <taxon>Dikarya</taxon>
        <taxon>Basidiomycota</taxon>
        <taxon>Agaricomycotina</taxon>
        <taxon>Agaricomycetes</taxon>
        <taxon>Agaricomycetidae</taxon>
        <taxon>Agaricales</taxon>
        <taxon>Agaricineae</taxon>
        <taxon>Hymenogastraceae</taxon>
        <taxon>Gymnopilus</taxon>
    </lineage>
</organism>
<dbReference type="PANTHER" id="PTHR10938">
    <property type="entry name" value="TRANSLATION INITIATION FACTOR IF-3"/>
    <property type="match status" value="1"/>
</dbReference>
<keyword evidence="2" id="KW-0396">Initiation factor</keyword>
<gene>
    <name evidence="5" type="ORF">CVT26_005926</name>
</gene>
<name>A0A409VQ37_9AGAR</name>
<dbReference type="OrthoDB" id="21573at2759"/>
<dbReference type="Proteomes" id="UP000284706">
    <property type="component" value="Unassembled WGS sequence"/>
</dbReference>
<evidence type="ECO:0000256" key="2">
    <source>
        <dbReference type="ARBA" id="ARBA00022540"/>
    </source>
</evidence>
<dbReference type="GO" id="GO:0032790">
    <property type="term" value="P:ribosome disassembly"/>
    <property type="evidence" value="ECO:0007669"/>
    <property type="project" value="TreeGrafter"/>
</dbReference>
<evidence type="ECO:0000313" key="5">
    <source>
        <dbReference type="EMBL" id="PPQ68363.1"/>
    </source>
</evidence>
<proteinExistence type="inferred from homology"/>
<sequence>MSTFLAFRTAAVALSRHPKPIPSAIFPLLVRGLQAPRKYPKNHQIEQQQPFVQLKDENGSLGPPQRPSEILESMDLSTHVLRLVTSEPPIVQIFTLMEDKMRQLSHKAGKKAEKQKQSRGHILTKEIQLSWFTSGQDLEHRLSKIREELEKGNVRVDVILNPKAKVRNPTGLEMDEQLDEIARRVEDVGMEWRERDRRRGSATIFFQSTVKREPIQRLTEEEIRKRAQEELEERQKQLQKKKRREEERLQSEHSDSTSSTP</sequence>
<evidence type="ECO:0000313" key="6">
    <source>
        <dbReference type="Proteomes" id="UP000284706"/>
    </source>
</evidence>
<keyword evidence="6" id="KW-1185">Reference proteome</keyword>
<evidence type="ECO:0008006" key="7">
    <source>
        <dbReference type="Google" id="ProtNLM"/>
    </source>
</evidence>
<evidence type="ECO:0000256" key="3">
    <source>
        <dbReference type="ARBA" id="ARBA00022917"/>
    </source>
</evidence>
<accession>A0A409VQ37</accession>
<dbReference type="GO" id="GO:0003743">
    <property type="term" value="F:translation initiation factor activity"/>
    <property type="evidence" value="ECO:0007669"/>
    <property type="project" value="UniProtKB-KW"/>
</dbReference>
<dbReference type="InParanoid" id="A0A409VQ37"/>
<protein>
    <recommendedName>
        <fullName evidence="7">Translation initiation factor 3 N-terminal domain-containing protein</fullName>
    </recommendedName>
</protein>
<evidence type="ECO:0000256" key="1">
    <source>
        <dbReference type="ARBA" id="ARBA00005439"/>
    </source>
</evidence>
<dbReference type="STRING" id="231916.A0A409VQ37"/>
<feature type="compositionally biased region" description="Basic and acidic residues" evidence="4">
    <location>
        <begin position="244"/>
        <end position="255"/>
    </location>
</feature>
<feature type="region of interest" description="Disordered" evidence="4">
    <location>
        <begin position="229"/>
        <end position="261"/>
    </location>
</feature>
<reference evidence="5 6" key="1">
    <citation type="journal article" date="2018" name="Evol. Lett.">
        <title>Horizontal gene cluster transfer increased hallucinogenic mushroom diversity.</title>
        <authorList>
            <person name="Reynolds H.T."/>
            <person name="Vijayakumar V."/>
            <person name="Gluck-Thaler E."/>
            <person name="Korotkin H.B."/>
            <person name="Matheny P.B."/>
            <person name="Slot J.C."/>
        </authorList>
    </citation>
    <scope>NUCLEOTIDE SEQUENCE [LARGE SCALE GENOMIC DNA]</scope>
    <source>
        <strain evidence="5 6">SRW20</strain>
    </source>
</reference>
<dbReference type="InterPro" id="IPR001288">
    <property type="entry name" value="Translation_initiation_fac_3"/>
</dbReference>
<keyword evidence="3" id="KW-0648">Protein biosynthesis</keyword>
<dbReference type="EMBL" id="NHYE01005597">
    <property type="protein sequence ID" value="PPQ68363.1"/>
    <property type="molecule type" value="Genomic_DNA"/>
</dbReference>
<evidence type="ECO:0000256" key="4">
    <source>
        <dbReference type="SAM" id="MobiDB-lite"/>
    </source>
</evidence>